<evidence type="ECO:0000313" key="3">
    <source>
        <dbReference type="EMBL" id="NEY72044.1"/>
    </source>
</evidence>
<evidence type="ECO:0000256" key="1">
    <source>
        <dbReference type="SAM" id="MobiDB-lite"/>
    </source>
</evidence>
<sequence>MKILKFIPIVGLTLALTACGTTTAEESTETGVVTEGVSGSGENSSKEESKSIVIKEEASFVGQVDSNSIEVHTETETLTLQVGEVVNVDWSSLEKNALVTIEYFMNEEGQYELASIVVPTAENKESEKVEVITEKAAYVGQIDINSIEVNTEFETIALQVGEIKGIDWASIEKGEPITIEYYKNDAGQHILTNVTINR</sequence>
<evidence type="ECO:0000256" key="2">
    <source>
        <dbReference type="SAM" id="SignalP"/>
    </source>
</evidence>
<evidence type="ECO:0000313" key="4">
    <source>
        <dbReference type="Proteomes" id="UP000481043"/>
    </source>
</evidence>
<gene>
    <name evidence="3" type="ORF">G4D63_09945</name>
</gene>
<keyword evidence="2" id="KW-0732">Signal</keyword>
<dbReference type="EMBL" id="JAAIWM010000003">
    <property type="protein sequence ID" value="NEY72044.1"/>
    <property type="molecule type" value="Genomic_DNA"/>
</dbReference>
<feature type="region of interest" description="Disordered" evidence="1">
    <location>
        <begin position="23"/>
        <end position="49"/>
    </location>
</feature>
<keyword evidence="4" id="KW-1185">Reference proteome</keyword>
<feature type="signal peptide" evidence="2">
    <location>
        <begin position="1"/>
        <end position="24"/>
    </location>
</feature>
<accession>A0A6M0Q6T4</accession>
<proteinExistence type="predicted"/>
<reference evidence="3 4" key="1">
    <citation type="submission" date="2020-02" db="EMBL/GenBank/DDBJ databases">
        <title>Bacillus aquiflavi sp. nov., isolated from yellow water of strong flavor Chinese baijiu in Yibin region of China.</title>
        <authorList>
            <person name="Xie J."/>
        </authorList>
    </citation>
    <scope>NUCLEOTIDE SEQUENCE [LARGE SCALE GENOMIC DNA]</scope>
    <source>
        <strain evidence="3 4">SA4</strain>
    </source>
</reference>
<protein>
    <recommendedName>
        <fullName evidence="5">DUF3221 domain-containing protein</fullName>
    </recommendedName>
</protein>
<dbReference type="AlphaFoldDB" id="A0A6M0Q6T4"/>
<evidence type="ECO:0008006" key="5">
    <source>
        <dbReference type="Google" id="ProtNLM"/>
    </source>
</evidence>
<comment type="caution">
    <text evidence="3">The sequence shown here is derived from an EMBL/GenBank/DDBJ whole genome shotgun (WGS) entry which is preliminary data.</text>
</comment>
<dbReference type="RefSeq" id="WP_163179521.1">
    <property type="nucleotide sequence ID" value="NZ_JAAIWM010000003.1"/>
</dbReference>
<dbReference type="Proteomes" id="UP000481043">
    <property type="component" value="Unassembled WGS sequence"/>
</dbReference>
<dbReference type="PROSITE" id="PS51257">
    <property type="entry name" value="PROKAR_LIPOPROTEIN"/>
    <property type="match status" value="1"/>
</dbReference>
<organism evidence="3 4">
    <name type="scientific">Bacillus mesophilus</name>
    <dbReference type="NCBI Taxonomy" id="1808955"/>
    <lineage>
        <taxon>Bacteria</taxon>
        <taxon>Bacillati</taxon>
        <taxon>Bacillota</taxon>
        <taxon>Bacilli</taxon>
        <taxon>Bacillales</taxon>
        <taxon>Bacillaceae</taxon>
        <taxon>Bacillus</taxon>
    </lineage>
</organism>
<feature type="compositionally biased region" description="Low complexity" evidence="1">
    <location>
        <begin position="23"/>
        <end position="43"/>
    </location>
</feature>
<feature type="chain" id="PRO_5038862335" description="DUF3221 domain-containing protein" evidence="2">
    <location>
        <begin position="25"/>
        <end position="198"/>
    </location>
</feature>
<name>A0A6M0Q6T4_9BACI</name>